<evidence type="ECO:0000313" key="4">
    <source>
        <dbReference type="Proteomes" id="UP000199545"/>
    </source>
</evidence>
<dbReference type="InterPro" id="IPR050114">
    <property type="entry name" value="UPF0173_UPF0282_UlaG_hydrolase"/>
</dbReference>
<dbReference type="Pfam" id="PF12706">
    <property type="entry name" value="Lactamase_B_2"/>
    <property type="match status" value="1"/>
</dbReference>
<dbReference type="Gene3D" id="3.60.15.10">
    <property type="entry name" value="Ribonuclease Z/Hydroxyacylglutathione hydrolase-like"/>
    <property type="match status" value="1"/>
</dbReference>
<evidence type="ECO:0000256" key="1">
    <source>
        <dbReference type="ARBA" id="ARBA00022801"/>
    </source>
</evidence>
<feature type="domain" description="Metallo-beta-lactamase" evidence="2">
    <location>
        <begin position="3"/>
        <end position="158"/>
    </location>
</feature>
<dbReference type="EMBL" id="FORR01000015">
    <property type="protein sequence ID" value="SFJ64382.1"/>
    <property type="molecule type" value="Genomic_DNA"/>
</dbReference>
<dbReference type="STRING" id="46223.SAMN05421852_11512"/>
<dbReference type="Proteomes" id="UP000199545">
    <property type="component" value="Unassembled WGS sequence"/>
</dbReference>
<proteinExistence type="predicted"/>
<protein>
    <submittedName>
        <fullName evidence="3">L-ascorbate metabolism protein UlaG, beta-lactamase superfamily</fullName>
    </submittedName>
</protein>
<organism evidence="3 4">
    <name type="scientific">Thermoflavimicrobium dichotomicum</name>
    <dbReference type="NCBI Taxonomy" id="46223"/>
    <lineage>
        <taxon>Bacteria</taxon>
        <taxon>Bacillati</taxon>
        <taxon>Bacillota</taxon>
        <taxon>Bacilli</taxon>
        <taxon>Bacillales</taxon>
        <taxon>Thermoactinomycetaceae</taxon>
        <taxon>Thermoflavimicrobium</taxon>
    </lineage>
</organism>
<accession>A0A1I3T1K8</accession>
<dbReference type="InterPro" id="IPR001279">
    <property type="entry name" value="Metallo-B-lactamas"/>
</dbReference>
<evidence type="ECO:0000259" key="2">
    <source>
        <dbReference type="Pfam" id="PF12706"/>
    </source>
</evidence>
<dbReference type="SUPFAM" id="SSF56281">
    <property type="entry name" value="Metallo-hydrolase/oxidoreductase"/>
    <property type="match status" value="1"/>
</dbReference>
<evidence type="ECO:0000313" key="3">
    <source>
        <dbReference type="EMBL" id="SFJ64382.1"/>
    </source>
</evidence>
<dbReference type="PANTHER" id="PTHR43546:SF9">
    <property type="entry name" value="L-ASCORBATE-6-PHOSPHATE LACTONASE ULAG-RELATED"/>
    <property type="match status" value="1"/>
</dbReference>
<dbReference type="AlphaFoldDB" id="A0A1I3T1K8"/>
<reference evidence="3 4" key="1">
    <citation type="submission" date="2016-10" db="EMBL/GenBank/DDBJ databases">
        <authorList>
            <person name="de Groot N.N."/>
        </authorList>
    </citation>
    <scope>NUCLEOTIDE SEQUENCE [LARGE SCALE GENOMIC DNA]</scope>
    <source>
        <strain evidence="3 4">DSM 44778</strain>
    </source>
</reference>
<keyword evidence="1" id="KW-0378">Hydrolase</keyword>
<name>A0A1I3T1K8_9BACL</name>
<keyword evidence="4" id="KW-1185">Reference proteome</keyword>
<dbReference type="PANTHER" id="PTHR43546">
    <property type="entry name" value="UPF0173 METAL-DEPENDENT HYDROLASE MJ1163-RELATED"/>
    <property type="match status" value="1"/>
</dbReference>
<sequence length="184" mass="20676">MLDIDAVIVTHLHRDHFDEVAIQRLAKHISVFCQLADKNSLIQHVFTQVLSVDDRCYWQGIQIIRTGGQHGTGELAQKMGPVSGFVLQVEEEPSLYIVGDSVCCQEVEEALQQYRPEIAVVNAGAAQFLEGDPITMDVEDLLQMSLACPTLQVIAVHMEAWNHCLLTRAKLRKWVKEKGLSERI</sequence>
<dbReference type="InterPro" id="IPR036866">
    <property type="entry name" value="RibonucZ/Hydroxyglut_hydro"/>
</dbReference>
<gene>
    <name evidence="3" type="ORF">SAMN05421852_11512</name>
</gene>
<dbReference type="GO" id="GO:0016787">
    <property type="term" value="F:hydrolase activity"/>
    <property type="evidence" value="ECO:0007669"/>
    <property type="project" value="UniProtKB-KW"/>
</dbReference>